<protein>
    <submittedName>
        <fullName evidence="6">Biotin/lipoyl-binding protein</fullName>
    </submittedName>
</protein>
<evidence type="ECO:0000256" key="3">
    <source>
        <dbReference type="ARBA" id="ARBA00023054"/>
    </source>
</evidence>
<dbReference type="Gene3D" id="1.10.287.470">
    <property type="entry name" value="Helix hairpin bin"/>
    <property type="match status" value="1"/>
</dbReference>
<dbReference type="InterPro" id="IPR050465">
    <property type="entry name" value="UPF0194_transport"/>
</dbReference>
<dbReference type="Proteomes" id="UP000503004">
    <property type="component" value="Chromosome"/>
</dbReference>
<comment type="similarity">
    <text evidence="2">Belongs to the membrane fusion protein (MFP) (TC 8.A.1) family.</text>
</comment>
<sequence length="326" mass="35211">MLPKATLPVLAVAGFLFGVYSVVTGNQPPPVAPAVVEPSRPPFKSYIAGAGIVEAGSRNIGIGTPLPGLIKSVDVKVGDRIEAGAVLFRLDDREPLAELEVRRADLAKAQASVVEAEASLTDVNTLLALAEAVTDERAISAEDIKRRRNAVLIAKARLETARAQVKQAEAQLALVQTTLDRMVVRAPIKGEILQVNVRLGEYATAGFLNTPLIIMGDMDRLHIRVDIDENDAWRFHKDGKAYGYLRGNSQLGTELKLAYVEPYIVPKRSLTGDSTERVDTRVLQVLYSFDPAALPVYVGQQMDVFIEAPEYTGSTPNPQAEKGAGS</sequence>
<dbReference type="PANTHER" id="PTHR32347:SF23">
    <property type="entry name" value="BLL5650 PROTEIN"/>
    <property type="match status" value="1"/>
</dbReference>
<evidence type="ECO:0000256" key="1">
    <source>
        <dbReference type="ARBA" id="ARBA00004196"/>
    </source>
</evidence>
<accession>A0A858Q951</accession>
<dbReference type="GO" id="GO:0030313">
    <property type="term" value="C:cell envelope"/>
    <property type="evidence" value="ECO:0007669"/>
    <property type="project" value="UniProtKB-SubCell"/>
</dbReference>
<dbReference type="PANTHER" id="PTHR32347">
    <property type="entry name" value="EFFLUX SYSTEM COMPONENT YKNX-RELATED"/>
    <property type="match status" value="1"/>
</dbReference>
<evidence type="ECO:0000256" key="4">
    <source>
        <dbReference type="SAM" id="Coils"/>
    </source>
</evidence>
<keyword evidence="3 4" id="KW-0175">Coiled coil</keyword>
<name>A0A858Q951_9GAMM</name>
<dbReference type="InterPro" id="IPR058625">
    <property type="entry name" value="MdtA-like_BSH"/>
</dbReference>
<feature type="domain" description="Multidrug resistance protein MdtA-like barrel-sandwich hybrid" evidence="5">
    <location>
        <begin position="66"/>
        <end position="207"/>
    </location>
</feature>
<dbReference type="KEGG" id="metu:GNH96_10235"/>
<evidence type="ECO:0000256" key="2">
    <source>
        <dbReference type="ARBA" id="ARBA00009477"/>
    </source>
</evidence>
<gene>
    <name evidence="6" type="ORF">GNH96_10235</name>
</gene>
<dbReference type="Pfam" id="PF25917">
    <property type="entry name" value="BSH_RND"/>
    <property type="match status" value="1"/>
</dbReference>
<comment type="subcellular location">
    <subcellularLocation>
        <location evidence="1">Cell envelope</location>
    </subcellularLocation>
</comment>
<dbReference type="Gene3D" id="2.40.30.170">
    <property type="match status" value="1"/>
</dbReference>
<dbReference type="EMBL" id="CP046565">
    <property type="protein sequence ID" value="QJD30311.1"/>
    <property type="molecule type" value="Genomic_DNA"/>
</dbReference>
<keyword evidence="7" id="KW-1185">Reference proteome</keyword>
<dbReference type="Gene3D" id="2.40.50.100">
    <property type="match status" value="1"/>
</dbReference>
<dbReference type="RefSeq" id="WP_169603584.1">
    <property type="nucleotide sequence ID" value="NZ_CP046565.1"/>
</dbReference>
<proteinExistence type="inferred from homology"/>
<reference evidence="7" key="1">
    <citation type="submission" date="2019-12" db="EMBL/GenBank/DDBJ databases">
        <authorList>
            <person name="Awala S.I."/>
            <person name="Rhee S.K."/>
        </authorList>
    </citation>
    <scope>NUCLEOTIDE SEQUENCE [LARGE SCALE GENOMIC DNA]</scope>
    <source>
        <strain evidence="7">IM1</strain>
    </source>
</reference>
<evidence type="ECO:0000313" key="6">
    <source>
        <dbReference type="EMBL" id="QJD30311.1"/>
    </source>
</evidence>
<organism evidence="6 7">
    <name type="scientific">Methylococcus geothermalis</name>
    <dbReference type="NCBI Taxonomy" id="2681310"/>
    <lineage>
        <taxon>Bacteria</taxon>
        <taxon>Pseudomonadati</taxon>
        <taxon>Pseudomonadota</taxon>
        <taxon>Gammaproteobacteria</taxon>
        <taxon>Methylococcales</taxon>
        <taxon>Methylococcaceae</taxon>
        <taxon>Methylococcus</taxon>
    </lineage>
</organism>
<dbReference type="SUPFAM" id="SSF111369">
    <property type="entry name" value="HlyD-like secretion proteins"/>
    <property type="match status" value="1"/>
</dbReference>
<feature type="coiled-coil region" evidence="4">
    <location>
        <begin position="151"/>
        <end position="178"/>
    </location>
</feature>
<evidence type="ECO:0000313" key="7">
    <source>
        <dbReference type="Proteomes" id="UP000503004"/>
    </source>
</evidence>
<evidence type="ECO:0000259" key="5">
    <source>
        <dbReference type="Pfam" id="PF25917"/>
    </source>
</evidence>
<dbReference type="AlphaFoldDB" id="A0A858Q951"/>